<dbReference type="PANTHER" id="PTHR46656">
    <property type="entry name" value="PUTATIVE-RELATED"/>
    <property type="match status" value="1"/>
</dbReference>
<dbReference type="Gene3D" id="1.50.10.20">
    <property type="match status" value="1"/>
</dbReference>
<feature type="compositionally biased region" description="Basic and acidic residues" evidence="1">
    <location>
        <begin position="378"/>
        <end position="389"/>
    </location>
</feature>
<dbReference type="OrthoDB" id="9765330at2"/>
<dbReference type="Proteomes" id="UP000008229">
    <property type="component" value="Chromosome"/>
</dbReference>
<dbReference type="GO" id="GO:0005975">
    <property type="term" value="P:carbohydrate metabolic process"/>
    <property type="evidence" value="ECO:0007669"/>
    <property type="project" value="InterPro"/>
</dbReference>
<feature type="region of interest" description="Disordered" evidence="1">
    <location>
        <begin position="372"/>
        <end position="393"/>
    </location>
</feature>
<name>D3FD70_CONWI</name>
<reference evidence="2 3" key="1">
    <citation type="journal article" date="2010" name="Stand. Genomic Sci.">
        <title>Complete genome sequence of Conexibacter woesei type strain (ID131577).</title>
        <authorList>
            <person name="Pukall R."/>
            <person name="Lapidus A."/>
            <person name="Glavina Del Rio T."/>
            <person name="Copeland A."/>
            <person name="Tice H."/>
            <person name="Cheng J.-F."/>
            <person name="Lucas S."/>
            <person name="Chen F."/>
            <person name="Nolan M."/>
            <person name="Bruce D."/>
            <person name="Goodwin L."/>
            <person name="Pitluck S."/>
            <person name="Mavromatis K."/>
            <person name="Ivanova N."/>
            <person name="Ovchinnikova G."/>
            <person name="Pati A."/>
            <person name="Chen A."/>
            <person name="Palaniappan K."/>
            <person name="Land M."/>
            <person name="Hauser L."/>
            <person name="Chang Y.-J."/>
            <person name="Jeffries C.D."/>
            <person name="Chain P."/>
            <person name="Meincke L."/>
            <person name="Sims D."/>
            <person name="Brettin T."/>
            <person name="Detter J.C."/>
            <person name="Rohde M."/>
            <person name="Goeker M."/>
            <person name="Bristow J."/>
            <person name="Eisen J.A."/>
            <person name="Markowitz V."/>
            <person name="Kyrpides N.C."/>
            <person name="Klenk H.-P."/>
            <person name="Hugenholtz P."/>
        </authorList>
    </citation>
    <scope>NUCLEOTIDE SEQUENCE [LARGE SCALE GENOMIC DNA]</scope>
    <source>
        <strain evidence="3">DSM 14684 / CIP 108061 / JCM 11494 / NBRC 100937 / ID131577</strain>
    </source>
</reference>
<dbReference type="InterPro" id="IPR005198">
    <property type="entry name" value="Glyco_hydro_76"/>
</dbReference>
<proteinExistence type="predicted"/>
<evidence type="ECO:0000313" key="3">
    <source>
        <dbReference type="Proteomes" id="UP000008229"/>
    </source>
</evidence>
<dbReference type="Pfam" id="PF03663">
    <property type="entry name" value="Glyco_hydro_76"/>
    <property type="match status" value="1"/>
</dbReference>
<dbReference type="eggNOG" id="COG4833">
    <property type="taxonomic scope" value="Bacteria"/>
</dbReference>
<dbReference type="AlphaFoldDB" id="D3FD70"/>
<dbReference type="CAZy" id="GT4">
    <property type="family name" value="Glycosyltransferase Family 4"/>
</dbReference>
<dbReference type="GO" id="GO:0016740">
    <property type="term" value="F:transferase activity"/>
    <property type="evidence" value="ECO:0007669"/>
    <property type="project" value="UniProtKB-KW"/>
</dbReference>
<dbReference type="CAZy" id="GH76">
    <property type="family name" value="Glycoside Hydrolase Family 76"/>
</dbReference>
<dbReference type="HOGENOM" id="CLU_367129_0_0_11"/>
<dbReference type="PANTHER" id="PTHR46656:SF3">
    <property type="entry name" value="PUTATIVE-RELATED"/>
    <property type="match status" value="1"/>
</dbReference>
<reference evidence="3" key="2">
    <citation type="submission" date="2010-01" db="EMBL/GenBank/DDBJ databases">
        <title>The complete genome of Conexibacter woesei DSM 14684.</title>
        <authorList>
            <consortium name="US DOE Joint Genome Institute (JGI-PGF)"/>
            <person name="Lucas S."/>
            <person name="Copeland A."/>
            <person name="Lapidus A."/>
            <person name="Glavina del Rio T."/>
            <person name="Dalin E."/>
            <person name="Tice H."/>
            <person name="Bruce D."/>
            <person name="Goodwin L."/>
            <person name="Pitluck S."/>
            <person name="Kyrpides N."/>
            <person name="Mavromatis K."/>
            <person name="Ivanova N."/>
            <person name="Mikhailova N."/>
            <person name="Chertkov O."/>
            <person name="Brettin T."/>
            <person name="Detter J.C."/>
            <person name="Han C."/>
            <person name="Larimer F."/>
            <person name="Land M."/>
            <person name="Hauser L."/>
            <person name="Markowitz V."/>
            <person name="Cheng J.-F."/>
            <person name="Hugenholtz P."/>
            <person name="Woyke T."/>
            <person name="Wu D."/>
            <person name="Pukall R."/>
            <person name="Steenblock K."/>
            <person name="Schneider S."/>
            <person name="Klenk H.-P."/>
            <person name="Eisen J.A."/>
        </authorList>
    </citation>
    <scope>NUCLEOTIDE SEQUENCE [LARGE SCALE GENOMIC DNA]</scope>
    <source>
        <strain evidence="3">DSM 14684 / CIP 108061 / JCM 11494 / NBRC 100937 / ID131577</strain>
    </source>
</reference>
<dbReference type="Gene3D" id="3.40.50.2000">
    <property type="entry name" value="Glycogen Phosphorylase B"/>
    <property type="match status" value="1"/>
</dbReference>
<organism evidence="2 3">
    <name type="scientific">Conexibacter woesei (strain DSM 14684 / CCUG 47730 / CIP 108061 / JCM 11494 / NBRC 100937 / ID131577)</name>
    <dbReference type="NCBI Taxonomy" id="469383"/>
    <lineage>
        <taxon>Bacteria</taxon>
        <taxon>Bacillati</taxon>
        <taxon>Actinomycetota</taxon>
        <taxon>Thermoleophilia</taxon>
        <taxon>Solirubrobacterales</taxon>
        <taxon>Conexibacteraceae</taxon>
        <taxon>Conexibacter</taxon>
    </lineage>
</organism>
<dbReference type="eggNOG" id="COG0438">
    <property type="taxonomic scope" value="Bacteria"/>
</dbReference>
<dbReference type="EMBL" id="CP001854">
    <property type="protein sequence ID" value="ADB53462.1"/>
    <property type="molecule type" value="Genomic_DNA"/>
</dbReference>
<dbReference type="InterPro" id="IPR008928">
    <property type="entry name" value="6-hairpin_glycosidase_sf"/>
</dbReference>
<dbReference type="KEGG" id="cwo:Cwoe_5051"/>
<gene>
    <name evidence="2" type="ordered locus">Cwoe_5051</name>
</gene>
<protein>
    <submittedName>
        <fullName evidence="2">Glycosyltransferase-like protein</fullName>
    </submittedName>
</protein>
<keyword evidence="2" id="KW-0808">Transferase</keyword>
<dbReference type="CDD" id="cd03801">
    <property type="entry name" value="GT4_PimA-like"/>
    <property type="match status" value="1"/>
</dbReference>
<evidence type="ECO:0000313" key="2">
    <source>
        <dbReference type="EMBL" id="ADB53462.1"/>
    </source>
</evidence>
<evidence type="ECO:0000256" key="1">
    <source>
        <dbReference type="SAM" id="MobiDB-lite"/>
    </source>
</evidence>
<dbReference type="SUPFAM" id="SSF53756">
    <property type="entry name" value="UDP-Glycosyltransferase/glycogen phosphorylase"/>
    <property type="match status" value="1"/>
</dbReference>
<accession>D3FD70</accession>
<dbReference type="SUPFAM" id="SSF48208">
    <property type="entry name" value="Six-hairpin glycosidases"/>
    <property type="match status" value="1"/>
</dbReference>
<sequence length="759" mass="82359">MIERLHVIGPVRGTSGYDRHTRAFVQSFVQLGVEVELTHLHGWSRELPAAEQPAWLDALGAPVGASTTLHFTMPHQVVPVPGTRTVNYTMFEADRIPAAWARLAREHDAVVLPTAACRAAWVAGGAEPERLRLSPLGVDGAYFSQPAEPLELRTADGTPVRDFGTRFLTIAEPRPRKNLLALLRVWSDATRRGDDAVLIVKLTPFHAYALEQFAADVHAQQQAGGRRAGEAAPVVLLADVLPDDAMRSLFASATHYVSLSHGEGWDMPMAEAAVAGLRLVAPRHTAYVEYLREDEVEFVPARPAPFRPEGRMGAEDTHFFGGLSWWDPDEQAAADAIARIVAGRAVPKLSPAARIADEYSWERSARRLLDVLDATPPPRRERAQTEPGRRRAMTTTSYLDSAAAAADALTTKWFTAEAAGRWVPMDYWKTPTIAAELVTFMRLAGDQRHLAVCDAARDAGASYLTSCGWLDDADTWGRFGVQAYEWLHALGSGDAGSYLTMGTTVGDDLQQQWNDTCAGGLYWMRDPSADGNFKASNATLGLMEIALGLDAIAPDPARRAAGERCWEWMGSKQLVDAHGLVWGGLSSSTCAILADNIPVLQLQGAALKPLWSLYVATGDASLLDAAQRIVAGAFAQFSWQGAQILNTPQDIPWATATEQWKLDHINDALFKGIFIAYLGELTVNLAGVAGREQVAAGYAAAIRANADSLLANYRQPVYGMDWFAQHWSYVPEPDPLLQACLQYSALAAFDAAAAVAAIS</sequence>
<dbReference type="RefSeq" id="WP_012936513.1">
    <property type="nucleotide sequence ID" value="NC_013739.1"/>
</dbReference>
<dbReference type="STRING" id="469383.Cwoe_5051"/>
<keyword evidence="3" id="KW-1185">Reference proteome</keyword>